<dbReference type="Proteomes" id="UP000276133">
    <property type="component" value="Unassembled WGS sequence"/>
</dbReference>
<organism evidence="1 2">
    <name type="scientific">Brachionus plicatilis</name>
    <name type="common">Marine rotifer</name>
    <name type="synonym">Brachionus muelleri</name>
    <dbReference type="NCBI Taxonomy" id="10195"/>
    <lineage>
        <taxon>Eukaryota</taxon>
        <taxon>Metazoa</taxon>
        <taxon>Spiralia</taxon>
        <taxon>Gnathifera</taxon>
        <taxon>Rotifera</taxon>
        <taxon>Eurotatoria</taxon>
        <taxon>Monogononta</taxon>
        <taxon>Pseudotrocha</taxon>
        <taxon>Ploima</taxon>
        <taxon>Brachionidae</taxon>
        <taxon>Brachionus</taxon>
    </lineage>
</organism>
<comment type="caution">
    <text evidence="1">The sequence shown here is derived from an EMBL/GenBank/DDBJ whole genome shotgun (WGS) entry which is preliminary data.</text>
</comment>
<keyword evidence="2" id="KW-1185">Reference proteome</keyword>
<proteinExistence type="predicted"/>
<dbReference type="AlphaFoldDB" id="A0A3M7P0W3"/>
<evidence type="ECO:0000313" key="1">
    <source>
        <dbReference type="EMBL" id="RMZ92773.1"/>
    </source>
</evidence>
<accession>A0A3M7P0W3</accession>
<protein>
    <submittedName>
        <fullName evidence="1">Uncharacterized protein</fullName>
    </submittedName>
</protein>
<evidence type="ECO:0000313" key="2">
    <source>
        <dbReference type="Proteomes" id="UP000276133"/>
    </source>
</evidence>
<dbReference type="EMBL" id="REGN01014320">
    <property type="protein sequence ID" value="RMZ92773.1"/>
    <property type="molecule type" value="Genomic_DNA"/>
</dbReference>
<reference evidence="1 2" key="1">
    <citation type="journal article" date="2018" name="Sci. Rep.">
        <title>Genomic signatures of local adaptation to the degree of environmental predictability in rotifers.</title>
        <authorList>
            <person name="Franch-Gras L."/>
            <person name="Hahn C."/>
            <person name="Garcia-Roger E.M."/>
            <person name="Carmona M.J."/>
            <person name="Serra M."/>
            <person name="Gomez A."/>
        </authorList>
    </citation>
    <scope>NUCLEOTIDE SEQUENCE [LARGE SCALE GENOMIC DNA]</scope>
    <source>
        <strain evidence="1">HYR1</strain>
    </source>
</reference>
<gene>
    <name evidence="1" type="ORF">BpHYR1_009708</name>
</gene>
<sequence>MLSYLVETQLFINSVFKCVSVSDASGRCIEGIPITCSPVRVEVGACLAVANQLALNCKMTSSGVPC</sequence>
<name>A0A3M7P0W3_BRAPC</name>